<evidence type="ECO:0000259" key="5">
    <source>
        <dbReference type="Pfam" id="PF25917"/>
    </source>
</evidence>
<feature type="transmembrane region" description="Helical" evidence="3">
    <location>
        <begin position="7"/>
        <end position="27"/>
    </location>
</feature>
<dbReference type="Gene3D" id="2.40.420.20">
    <property type="match status" value="1"/>
</dbReference>
<evidence type="ECO:0000256" key="3">
    <source>
        <dbReference type="SAM" id="Phobius"/>
    </source>
</evidence>
<dbReference type="InterPro" id="IPR006143">
    <property type="entry name" value="RND_pump_MFP"/>
</dbReference>
<keyword evidence="3" id="KW-0812">Transmembrane</keyword>
<comment type="similarity">
    <text evidence="1">Belongs to the membrane fusion protein (MFP) (TC 8.A.1) family.</text>
</comment>
<reference evidence="7 8" key="1">
    <citation type="submission" date="2022-01" db="EMBL/GenBank/DDBJ databases">
        <title>Paraglaciecola sp. G1-23.</title>
        <authorList>
            <person name="Jin M.S."/>
            <person name="Han D.M."/>
            <person name="Kim H.M."/>
            <person name="Jeon C.O."/>
        </authorList>
    </citation>
    <scope>NUCLEOTIDE SEQUENCE [LARGE SCALE GENOMIC DNA]</scope>
    <source>
        <strain evidence="7 8">G1-23</strain>
    </source>
</reference>
<dbReference type="Gene3D" id="2.40.50.100">
    <property type="match status" value="1"/>
</dbReference>
<evidence type="ECO:0000313" key="7">
    <source>
        <dbReference type="EMBL" id="MCF2948247.1"/>
    </source>
</evidence>
<name>A0ABS9D8C4_9ALTE</name>
<comment type="caution">
    <text evidence="7">The sequence shown here is derived from an EMBL/GenBank/DDBJ whole genome shotgun (WGS) entry which is preliminary data.</text>
</comment>
<dbReference type="PANTHER" id="PTHR30469">
    <property type="entry name" value="MULTIDRUG RESISTANCE PROTEIN MDTA"/>
    <property type="match status" value="1"/>
</dbReference>
<dbReference type="Pfam" id="PF25917">
    <property type="entry name" value="BSH_RND"/>
    <property type="match status" value="1"/>
</dbReference>
<dbReference type="SUPFAM" id="SSF111369">
    <property type="entry name" value="HlyD-like secretion proteins"/>
    <property type="match status" value="1"/>
</dbReference>
<dbReference type="PANTHER" id="PTHR30469:SF11">
    <property type="entry name" value="BLL4320 PROTEIN"/>
    <property type="match status" value="1"/>
</dbReference>
<dbReference type="InterPro" id="IPR058624">
    <property type="entry name" value="MdtA-like_HH"/>
</dbReference>
<protein>
    <submittedName>
        <fullName evidence="7">Efflux RND transporter periplasmic adaptor subunit</fullName>
    </submittedName>
</protein>
<evidence type="ECO:0000256" key="2">
    <source>
        <dbReference type="SAM" id="Coils"/>
    </source>
</evidence>
<dbReference type="Proteomes" id="UP001521137">
    <property type="component" value="Unassembled WGS sequence"/>
</dbReference>
<evidence type="ECO:0000259" key="6">
    <source>
        <dbReference type="Pfam" id="PF25954"/>
    </source>
</evidence>
<dbReference type="RefSeq" id="WP_235311929.1">
    <property type="nucleotide sequence ID" value="NZ_JAKGAS010000004.1"/>
</dbReference>
<dbReference type="Pfam" id="PF25876">
    <property type="entry name" value="HH_MFP_RND"/>
    <property type="match status" value="1"/>
</dbReference>
<evidence type="ECO:0000259" key="4">
    <source>
        <dbReference type="Pfam" id="PF25876"/>
    </source>
</evidence>
<gene>
    <name evidence="7" type="ORF">L0668_09030</name>
</gene>
<dbReference type="Pfam" id="PF25954">
    <property type="entry name" value="Beta-barrel_RND_2"/>
    <property type="match status" value="1"/>
</dbReference>
<dbReference type="Gene3D" id="2.40.30.170">
    <property type="match status" value="1"/>
</dbReference>
<keyword evidence="2" id="KW-0175">Coiled coil</keyword>
<sequence>MKNTSQFTRWGITLVTCGTIAVILFYINQGQSNASVGQTPPELPEMVEAIQVSSTIWSPKTKALGEVVATRTITLRNELEGSIITLNLPSGGEVTQGQTLVQLDTSEEQARLANAKASLELAEIELRRNKQLYQQKIVSQDNYDKARIQVTIRQAEVQAINSLINKKTIKAPFNAITGLHTLEVGQYLSANSEINTLVGIDQKIWVDFKLPQQFANINKNSDVLIQSPHSEQSIKGKIVAQNTLLNKAARSLTFRAQIDNNQQLLKPGTVVSVLAPTTEPQEALKIPTSAIMRDQFANYVYLLTPAKDNKNYRAQRREIELGGEHGSDTVVTSGLVMNDLIVSIGAFKLRPDMLVTFNPKAALDQAAE</sequence>
<evidence type="ECO:0000256" key="1">
    <source>
        <dbReference type="ARBA" id="ARBA00009477"/>
    </source>
</evidence>
<dbReference type="NCBIfam" id="TIGR01730">
    <property type="entry name" value="RND_mfp"/>
    <property type="match status" value="1"/>
</dbReference>
<feature type="domain" description="CusB-like beta-barrel" evidence="6">
    <location>
        <begin position="203"/>
        <end position="273"/>
    </location>
</feature>
<feature type="domain" description="Multidrug resistance protein MdtA-like barrel-sandwich hybrid" evidence="5">
    <location>
        <begin position="71"/>
        <end position="194"/>
    </location>
</feature>
<accession>A0ABS9D8C4</accession>
<proteinExistence type="inferred from homology"/>
<dbReference type="InterPro" id="IPR058792">
    <property type="entry name" value="Beta-barrel_RND_2"/>
</dbReference>
<feature type="domain" description="Multidrug resistance protein MdtA-like alpha-helical hairpin" evidence="4">
    <location>
        <begin position="107"/>
        <end position="159"/>
    </location>
</feature>
<dbReference type="Gene3D" id="1.10.287.470">
    <property type="entry name" value="Helix hairpin bin"/>
    <property type="match status" value="1"/>
</dbReference>
<organism evidence="7 8">
    <name type="scientific">Paraglaciecola algarum</name>
    <dbReference type="NCBI Taxonomy" id="3050085"/>
    <lineage>
        <taxon>Bacteria</taxon>
        <taxon>Pseudomonadati</taxon>
        <taxon>Pseudomonadota</taxon>
        <taxon>Gammaproteobacteria</taxon>
        <taxon>Alteromonadales</taxon>
        <taxon>Alteromonadaceae</taxon>
        <taxon>Paraglaciecola</taxon>
    </lineage>
</organism>
<keyword evidence="3" id="KW-1133">Transmembrane helix</keyword>
<dbReference type="EMBL" id="JAKGAS010000004">
    <property type="protein sequence ID" value="MCF2948247.1"/>
    <property type="molecule type" value="Genomic_DNA"/>
</dbReference>
<feature type="coiled-coil region" evidence="2">
    <location>
        <begin position="105"/>
        <end position="132"/>
    </location>
</feature>
<keyword evidence="8" id="KW-1185">Reference proteome</keyword>
<keyword evidence="3" id="KW-0472">Membrane</keyword>
<evidence type="ECO:0000313" key="8">
    <source>
        <dbReference type="Proteomes" id="UP001521137"/>
    </source>
</evidence>
<dbReference type="InterPro" id="IPR058625">
    <property type="entry name" value="MdtA-like_BSH"/>
</dbReference>